<accession>A0A3L6FNB8</accession>
<dbReference type="InterPro" id="IPR029058">
    <property type="entry name" value="AB_hydrolase_fold"/>
</dbReference>
<keyword evidence="2" id="KW-0378">Hydrolase</keyword>
<evidence type="ECO:0000259" key="1">
    <source>
        <dbReference type="Pfam" id="PF00561"/>
    </source>
</evidence>
<feature type="domain" description="AB hydrolase-1" evidence="1">
    <location>
        <begin position="87"/>
        <end position="194"/>
    </location>
</feature>
<protein>
    <submittedName>
        <fullName evidence="2">2-hydroxy-6-oxononadienedioate/2-hydroxy-6-oxononatrienedioate hydrolase</fullName>
    </submittedName>
</protein>
<evidence type="ECO:0000313" key="3">
    <source>
        <dbReference type="Proteomes" id="UP000251960"/>
    </source>
</evidence>
<dbReference type="Proteomes" id="UP000251960">
    <property type="component" value="Chromosome 3"/>
</dbReference>
<dbReference type="InterPro" id="IPR000073">
    <property type="entry name" value="AB_hydrolase_1"/>
</dbReference>
<dbReference type="SUPFAM" id="SSF53474">
    <property type="entry name" value="alpha/beta-Hydrolases"/>
    <property type="match status" value="1"/>
</dbReference>
<dbReference type="EMBL" id="NCVQ01000004">
    <property type="protein sequence ID" value="PWZ34328.1"/>
    <property type="molecule type" value="Genomic_DNA"/>
</dbReference>
<evidence type="ECO:0000313" key="2">
    <source>
        <dbReference type="EMBL" id="PWZ34328.1"/>
    </source>
</evidence>
<dbReference type="GO" id="GO:0016787">
    <property type="term" value="F:hydrolase activity"/>
    <property type="evidence" value="ECO:0007669"/>
    <property type="project" value="UniProtKB-KW"/>
</dbReference>
<dbReference type="Gene3D" id="3.40.50.1820">
    <property type="entry name" value="alpha/beta hydrolase"/>
    <property type="match status" value="1"/>
</dbReference>
<dbReference type="PRINTS" id="PR00111">
    <property type="entry name" value="ABHYDROLASE"/>
</dbReference>
<dbReference type="PANTHER" id="PTHR43139">
    <property type="entry name" value="SI:DKEY-122A22.2"/>
    <property type="match status" value="1"/>
</dbReference>
<dbReference type="InterPro" id="IPR000639">
    <property type="entry name" value="Epox_hydrolase-like"/>
</dbReference>
<dbReference type="ExpressionAtlas" id="A0A3L6FNB8">
    <property type="expression patterns" value="baseline and differential"/>
</dbReference>
<gene>
    <name evidence="2" type="primary">mhpC_2</name>
    <name evidence="2" type="ORF">Zm00014a_011515</name>
</gene>
<reference evidence="2 3" key="1">
    <citation type="journal article" date="2018" name="Nat. Genet.">
        <title>Extensive intraspecific gene order and gene structural variations between Mo17 and other maize genomes.</title>
        <authorList>
            <person name="Sun S."/>
            <person name="Zhou Y."/>
            <person name="Chen J."/>
            <person name="Shi J."/>
            <person name="Zhao H."/>
            <person name="Zhao H."/>
            <person name="Song W."/>
            <person name="Zhang M."/>
            <person name="Cui Y."/>
            <person name="Dong X."/>
            <person name="Liu H."/>
            <person name="Ma X."/>
            <person name="Jiao Y."/>
            <person name="Wang B."/>
            <person name="Wei X."/>
            <person name="Stein J.C."/>
            <person name="Glaubitz J.C."/>
            <person name="Lu F."/>
            <person name="Yu G."/>
            <person name="Liang C."/>
            <person name="Fengler K."/>
            <person name="Li B."/>
            <person name="Rafalski A."/>
            <person name="Schnable P.S."/>
            <person name="Ware D.H."/>
            <person name="Buckler E.S."/>
            <person name="Lai J."/>
        </authorList>
    </citation>
    <scope>NUCLEOTIDE SEQUENCE [LARGE SCALE GENOMIC DNA]</scope>
    <source>
        <strain evidence="3">cv. Missouri 17</strain>
        <tissue evidence="2">Seedling</tissue>
    </source>
</reference>
<dbReference type="AlphaFoldDB" id="A0A3L6FNB8"/>
<dbReference type="PANTHER" id="PTHR43139:SF61">
    <property type="entry name" value="ALPHA_BETA-HYDROLASES SUPERFAMILY PROTEIN"/>
    <property type="match status" value="1"/>
</dbReference>
<proteinExistence type="predicted"/>
<comment type="caution">
    <text evidence="2">The sequence shown here is derived from an EMBL/GenBank/DDBJ whole genome shotgun (WGS) entry which is preliminary data.</text>
</comment>
<dbReference type="InterPro" id="IPR052370">
    <property type="entry name" value="Meta-cleavage_hydrolase"/>
</dbReference>
<dbReference type="Pfam" id="PF00561">
    <property type="entry name" value="Abhydrolase_1"/>
    <property type="match status" value="1"/>
</dbReference>
<name>A0A3L6FNB8_MAIZE</name>
<organism evidence="2 3">
    <name type="scientific">Zea mays</name>
    <name type="common">Maize</name>
    <dbReference type="NCBI Taxonomy" id="4577"/>
    <lineage>
        <taxon>Eukaryota</taxon>
        <taxon>Viridiplantae</taxon>
        <taxon>Streptophyta</taxon>
        <taxon>Embryophyta</taxon>
        <taxon>Tracheophyta</taxon>
        <taxon>Spermatophyta</taxon>
        <taxon>Magnoliopsida</taxon>
        <taxon>Liliopsida</taxon>
        <taxon>Poales</taxon>
        <taxon>Poaceae</taxon>
        <taxon>PACMAD clade</taxon>
        <taxon>Panicoideae</taxon>
        <taxon>Andropogonodae</taxon>
        <taxon>Andropogoneae</taxon>
        <taxon>Tripsacinae</taxon>
        <taxon>Zea</taxon>
    </lineage>
</organism>
<sequence>MVNLVEAQKPLLHFLVRRAGLRQHAVDVDGAGTVMTFWVPKDKVPKEKGTVQDITGAGPATAEAAASKVPAAPPAAAKEGSSSSSRPAVVLVHGFAAEGIVTWQFQVGVLAKQYDVYVPDLLFFGGSTTPSTDRSPGFQAECLAAALRKLGVGACTVVGFSYGGMVSFKMAEAHPDLVRSLVVSGSVVAMTDSLSEATLEGIGVKSSAELLLPESVKGLKALLSVATYRKLWFPDRLHRDYLEVMFTNRKERGELLEGLVVSNKDATVPVLPQKILLLWGENDNIFNIELAKTMKEQLGEKTTLQSISKAGHLVHLERPCVYNRLLKEFLACVTATETTNKE</sequence>
<dbReference type="PRINTS" id="PR00412">
    <property type="entry name" value="EPOXHYDRLASE"/>
</dbReference>